<keyword evidence="5" id="KW-0645">Protease</keyword>
<feature type="transmembrane region" description="Helical" evidence="1">
    <location>
        <begin position="212"/>
        <end position="229"/>
    </location>
</feature>
<keyword evidence="1" id="KW-0472">Membrane</keyword>
<feature type="transmembrane region" description="Helical" evidence="1">
    <location>
        <begin position="133"/>
        <end position="154"/>
    </location>
</feature>
<dbReference type="Proteomes" id="UP000789738">
    <property type="component" value="Unassembled WGS sequence"/>
</dbReference>
<evidence type="ECO:0000313" key="7">
    <source>
        <dbReference type="Proteomes" id="UP000220840"/>
    </source>
</evidence>
<feature type="transmembrane region" description="Helical" evidence="1">
    <location>
        <begin position="244"/>
        <end position="266"/>
    </location>
</feature>
<reference evidence="3" key="3">
    <citation type="submission" date="2021-10" db="EMBL/GenBank/DDBJ databases">
        <authorList>
            <person name="Mesa V."/>
        </authorList>
    </citation>
    <scope>NUCLEOTIDE SEQUENCE</scope>
    <source>
        <strain evidence="3">CC3_PB</strain>
    </source>
</reference>
<dbReference type="GO" id="GO:0008237">
    <property type="term" value="F:metallopeptidase activity"/>
    <property type="evidence" value="ECO:0007669"/>
    <property type="project" value="UniProtKB-KW"/>
</dbReference>
<feature type="transmembrane region" description="Helical" evidence="1">
    <location>
        <begin position="166"/>
        <end position="182"/>
    </location>
</feature>
<dbReference type="Proteomes" id="UP000431451">
    <property type="component" value="Unassembled WGS sequence"/>
</dbReference>
<feature type="transmembrane region" description="Helical" evidence="1">
    <location>
        <begin position="46"/>
        <end position="67"/>
    </location>
</feature>
<gene>
    <name evidence="4" type="ORF">CNEO2_340011</name>
    <name evidence="3" type="ORF">CNEO_45246</name>
    <name evidence="6" type="ORF">CNEONATNEC25_00552</name>
    <name evidence="5" type="ORF">CQ394_18585</name>
</gene>
<dbReference type="EMBL" id="PDCJ01000004">
    <property type="protein sequence ID" value="PEG29372.1"/>
    <property type="molecule type" value="Genomic_DNA"/>
</dbReference>
<reference evidence="4" key="4">
    <citation type="submission" date="2022-10" db="EMBL/GenBank/DDBJ databases">
        <authorList>
            <person name="Aires J."/>
            <person name="Mesa V."/>
        </authorList>
    </citation>
    <scope>NUCLEOTIDE SEQUENCE</scope>
    <source>
        <strain evidence="4">Clostridium neonatale JD116</strain>
    </source>
</reference>
<dbReference type="EMBL" id="UWJD01000001">
    <property type="protein sequence ID" value="VCT82959.1"/>
    <property type="molecule type" value="Genomic_DNA"/>
</dbReference>
<dbReference type="AlphaFoldDB" id="A0A2A7MBZ8"/>
<proteinExistence type="predicted"/>
<dbReference type="RefSeq" id="WP_058293734.1">
    <property type="nucleotide sequence ID" value="NZ_CAKJVD010000016.1"/>
</dbReference>
<dbReference type="EMBL" id="CAMTCP010000231">
    <property type="protein sequence ID" value="CAI3604495.1"/>
    <property type="molecule type" value="Genomic_DNA"/>
</dbReference>
<keyword evidence="1" id="KW-0812">Transmembrane</keyword>
<keyword evidence="7" id="KW-1185">Reference proteome</keyword>
<dbReference type="GO" id="GO:0080120">
    <property type="term" value="P:CAAX-box protein maturation"/>
    <property type="evidence" value="ECO:0007669"/>
    <property type="project" value="UniProtKB-ARBA"/>
</dbReference>
<evidence type="ECO:0000313" key="8">
    <source>
        <dbReference type="Proteomes" id="UP000431451"/>
    </source>
</evidence>
<name>A0A2A7MBZ8_9CLOT</name>
<dbReference type="STRING" id="137838.GCA_001458595_00798"/>
<organism evidence="5 7">
    <name type="scientific">Clostridium neonatale</name>
    <dbReference type="NCBI Taxonomy" id="137838"/>
    <lineage>
        <taxon>Bacteria</taxon>
        <taxon>Bacillati</taxon>
        <taxon>Bacillota</taxon>
        <taxon>Clostridia</taxon>
        <taxon>Eubacteriales</taxon>
        <taxon>Clostridiaceae</taxon>
        <taxon>Clostridium</taxon>
    </lineage>
</organism>
<feature type="transmembrane region" description="Helical" evidence="1">
    <location>
        <begin position="12"/>
        <end position="34"/>
    </location>
</feature>
<dbReference type="GO" id="GO:0004175">
    <property type="term" value="F:endopeptidase activity"/>
    <property type="evidence" value="ECO:0007669"/>
    <property type="project" value="UniProtKB-ARBA"/>
</dbReference>
<evidence type="ECO:0000259" key="2">
    <source>
        <dbReference type="Pfam" id="PF02517"/>
    </source>
</evidence>
<dbReference type="EMBL" id="CAKJVE010000004">
    <property type="protein sequence ID" value="CAG9711341.1"/>
    <property type="molecule type" value="Genomic_DNA"/>
</dbReference>
<dbReference type="OrthoDB" id="4177129at2"/>
<protein>
    <submittedName>
        <fullName evidence="5">CPBP family intramembrane metalloprotease</fullName>
    </submittedName>
    <submittedName>
        <fullName evidence="3">Petpidase</fullName>
    </submittedName>
</protein>
<reference evidence="5 7" key="1">
    <citation type="submission" date="2017-10" db="EMBL/GenBank/DDBJ databases">
        <title>Effective Description of Clostridium neonatale sp. nov. linked to necrotizing enterocolitis in neonates and a clarification of species assignable to the genus Clostridium (Prazmowski 1880) emend. Lawson and Rainey 2016.</title>
        <authorList>
            <person name="Bernard K."/>
            <person name="Burdz T."/>
            <person name="Wiebe D."/>
            <person name="Balcewich B."/>
            <person name="Alfa M."/>
            <person name="Bernier A.-M."/>
        </authorList>
    </citation>
    <scope>NUCLEOTIDE SEQUENCE [LARGE SCALE GENOMIC DNA]</scope>
    <source>
        <strain evidence="5 7">LCDC99A005</strain>
    </source>
</reference>
<feature type="transmembrane region" description="Helical" evidence="1">
    <location>
        <begin position="88"/>
        <end position="113"/>
    </location>
</feature>
<dbReference type="InterPro" id="IPR003675">
    <property type="entry name" value="Rce1/LyrA-like_dom"/>
</dbReference>
<evidence type="ECO:0000313" key="6">
    <source>
        <dbReference type="EMBL" id="VCT82959.1"/>
    </source>
</evidence>
<dbReference type="InterPro" id="IPR052710">
    <property type="entry name" value="CAAX_protease"/>
</dbReference>
<feature type="domain" description="CAAX prenyl protease 2/Lysostaphin resistance protein A-like" evidence="2">
    <location>
        <begin position="136"/>
        <end position="221"/>
    </location>
</feature>
<dbReference type="PANTHER" id="PTHR36435">
    <property type="entry name" value="SLR1288 PROTEIN"/>
    <property type="match status" value="1"/>
</dbReference>
<evidence type="ECO:0000313" key="5">
    <source>
        <dbReference type="EMBL" id="PEG29372.1"/>
    </source>
</evidence>
<evidence type="ECO:0000313" key="3">
    <source>
        <dbReference type="EMBL" id="CAG9711341.1"/>
    </source>
</evidence>
<dbReference type="GO" id="GO:0006508">
    <property type="term" value="P:proteolysis"/>
    <property type="evidence" value="ECO:0007669"/>
    <property type="project" value="UniProtKB-KW"/>
</dbReference>
<dbReference type="Proteomes" id="UP001189143">
    <property type="component" value="Unassembled WGS sequence"/>
</dbReference>
<reference evidence="6 8" key="2">
    <citation type="submission" date="2018-06" db="EMBL/GenBank/DDBJ databases">
        <authorList>
            <consortium name="IHU Genomes"/>
        </authorList>
    </citation>
    <scope>NUCLEOTIDE SEQUENCE [LARGE SCALE GENOMIC DNA]</scope>
    <source>
        <strain evidence="6 8">NEC25</strain>
    </source>
</reference>
<dbReference type="Proteomes" id="UP000220840">
    <property type="component" value="Unassembled WGS sequence"/>
</dbReference>
<evidence type="ECO:0000256" key="1">
    <source>
        <dbReference type="SAM" id="Phobius"/>
    </source>
</evidence>
<keyword evidence="5" id="KW-0482">Metalloprotease</keyword>
<evidence type="ECO:0000313" key="4">
    <source>
        <dbReference type="EMBL" id="CAI3604495.1"/>
    </source>
</evidence>
<dbReference type="PANTHER" id="PTHR36435:SF1">
    <property type="entry name" value="CAAX AMINO TERMINAL PROTEASE FAMILY PROTEIN"/>
    <property type="match status" value="1"/>
</dbReference>
<keyword evidence="1" id="KW-1133">Transmembrane helix</keyword>
<dbReference type="Pfam" id="PF02517">
    <property type="entry name" value="Rce1-like"/>
    <property type="match status" value="1"/>
</dbReference>
<keyword evidence="5" id="KW-0378">Hydrolase</keyword>
<sequence>MELDKVFREVKIRQIVFMYLISLAITTILTFIIIKNMNVEVNDSTINSIVLFNQVLITIMLFYKLDISKKTMAVLSDDFKKKIDMHEIIYVIIMNILLSIGGSNVMMGAIYLISPSLADEFLSSSAIIINGYFDYFICFIFVVGISPIAEELIFRHVLLKRFTEKFNVYVGLFVSSIIFASLNAGSGMIGALGFGVVNCFLYIKYKNILIPIFVHLINNLLALTIFFKVSDYSGNLISIQKDIAIINGISGVIILSIGVALLIHFIKLNKKYVKEIYVE</sequence>
<accession>A0A2A7MBZ8</accession>